<organism evidence="7 8">
    <name type="scientific">Xylanimonas oleitrophica</name>
    <dbReference type="NCBI Taxonomy" id="2607479"/>
    <lineage>
        <taxon>Bacteria</taxon>
        <taxon>Bacillati</taxon>
        <taxon>Actinomycetota</taxon>
        <taxon>Actinomycetes</taxon>
        <taxon>Micrococcales</taxon>
        <taxon>Promicromonosporaceae</taxon>
        <taxon>Xylanimonas</taxon>
    </lineage>
</organism>
<comment type="cofactor">
    <cofactor evidence="1">
        <name>Mg(2+)</name>
        <dbReference type="ChEBI" id="CHEBI:18420"/>
    </cofactor>
</comment>
<dbReference type="InterPro" id="IPR033749">
    <property type="entry name" value="Polyprenyl_synt_CS"/>
</dbReference>
<evidence type="ECO:0000256" key="2">
    <source>
        <dbReference type="ARBA" id="ARBA00006706"/>
    </source>
</evidence>
<keyword evidence="8" id="KW-1185">Reference proteome</keyword>
<keyword evidence="4" id="KW-0479">Metal-binding</keyword>
<dbReference type="GO" id="GO:0004659">
    <property type="term" value="F:prenyltransferase activity"/>
    <property type="evidence" value="ECO:0007669"/>
    <property type="project" value="InterPro"/>
</dbReference>
<evidence type="ECO:0000256" key="5">
    <source>
        <dbReference type="ARBA" id="ARBA00022842"/>
    </source>
</evidence>
<sequence length="346" mass="36029">MTAWDAELQQALDRQVEELWRGVAPDTEAAALRTALDEAVTGGKRLRPRLAAEVHEGLGGSRQAALVRAAAAIELLHTAFVVHDDLIDGDDVRRGAPSVPGRFRAAARAQGATARGAATYAVAGAVLTGDLALSGALRAVATLPAPADVTVQVLDRVTRALTTSAAGELTDVRLTLGGAWPAHRDVLELAYRKTADYSFVLPMQVGAVLADADTATVDILGEAGRSLGVAFQLFDDLAGMFDDAGSTGKDPVADLREGKLTLLVCHARSTPAWAVLGPVWGSPAATVDDVRHVRQALEESGSRAHVEDAALDHVRHGLSRAEEAGIGTTAAGWVASVLDRGKRTAA</sequence>
<reference evidence="7 8" key="1">
    <citation type="submission" date="2018-06" db="EMBL/GenBank/DDBJ databases">
        <title>Whole genome sequencing of a novel hydrocarbon degrading bacterial strain, PW21 isolated from oil contaminated produced water sample.</title>
        <authorList>
            <person name="Nagkirti P."/>
            <person name="Shaikh A."/>
            <person name="Gowdaman V."/>
            <person name="Engineer A.E."/>
            <person name="Dagar S."/>
            <person name="Dhakephalkar P.K."/>
        </authorList>
    </citation>
    <scope>NUCLEOTIDE SEQUENCE [LARGE SCALE GENOMIC DNA]</scope>
    <source>
        <strain evidence="7 8">PW21</strain>
    </source>
</reference>
<evidence type="ECO:0000256" key="4">
    <source>
        <dbReference type="ARBA" id="ARBA00022723"/>
    </source>
</evidence>
<keyword evidence="3 6" id="KW-0808">Transferase</keyword>
<name>A0A2W5X0G3_9MICO</name>
<evidence type="ECO:0000313" key="7">
    <source>
        <dbReference type="EMBL" id="PZR54166.1"/>
    </source>
</evidence>
<dbReference type="PROSITE" id="PS00723">
    <property type="entry name" value="POLYPRENYL_SYNTHASE_1"/>
    <property type="match status" value="1"/>
</dbReference>
<keyword evidence="5" id="KW-0460">Magnesium</keyword>
<comment type="caution">
    <text evidence="7">The sequence shown here is derived from an EMBL/GenBank/DDBJ whole genome shotgun (WGS) entry which is preliminary data.</text>
</comment>
<comment type="similarity">
    <text evidence="2 6">Belongs to the FPP/GGPP synthase family.</text>
</comment>
<dbReference type="PROSITE" id="PS00444">
    <property type="entry name" value="POLYPRENYL_SYNTHASE_2"/>
    <property type="match status" value="1"/>
</dbReference>
<evidence type="ECO:0000256" key="3">
    <source>
        <dbReference type="ARBA" id="ARBA00022679"/>
    </source>
</evidence>
<evidence type="ECO:0000256" key="6">
    <source>
        <dbReference type="RuleBase" id="RU004466"/>
    </source>
</evidence>
<dbReference type="InterPro" id="IPR008949">
    <property type="entry name" value="Isoprenoid_synthase_dom_sf"/>
</dbReference>
<evidence type="ECO:0000313" key="8">
    <source>
        <dbReference type="Proteomes" id="UP000248783"/>
    </source>
</evidence>
<gene>
    <name evidence="7" type="ORF">DNL40_04330</name>
</gene>
<dbReference type="SFLD" id="SFLDS00005">
    <property type="entry name" value="Isoprenoid_Synthase_Type_I"/>
    <property type="match status" value="1"/>
</dbReference>
<dbReference type="RefSeq" id="WP_111250023.1">
    <property type="nucleotide sequence ID" value="NZ_QKWH01000002.1"/>
</dbReference>
<dbReference type="InterPro" id="IPR000092">
    <property type="entry name" value="Polyprenyl_synt"/>
</dbReference>
<protein>
    <submittedName>
        <fullName evidence="7">Polyprenyl synthetase family protein</fullName>
    </submittedName>
</protein>
<dbReference type="Pfam" id="PF00348">
    <property type="entry name" value="polyprenyl_synt"/>
    <property type="match status" value="1"/>
</dbReference>
<dbReference type="SUPFAM" id="SSF48576">
    <property type="entry name" value="Terpenoid synthases"/>
    <property type="match status" value="1"/>
</dbReference>
<dbReference type="PANTHER" id="PTHR12001">
    <property type="entry name" value="GERANYLGERANYL PYROPHOSPHATE SYNTHASE"/>
    <property type="match status" value="1"/>
</dbReference>
<dbReference type="Proteomes" id="UP000248783">
    <property type="component" value="Unassembled WGS sequence"/>
</dbReference>
<dbReference type="EMBL" id="QKWH01000002">
    <property type="protein sequence ID" value="PZR54166.1"/>
    <property type="molecule type" value="Genomic_DNA"/>
</dbReference>
<dbReference type="AlphaFoldDB" id="A0A2W5X0G3"/>
<dbReference type="Gene3D" id="1.10.600.10">
    <property type="entry name" value="Farnesyl Diphosphate Synthase"/>
    <property type="match status" value="1"/>
</dbReference>
<dbReference type="GO" id="GO:0008299">
    <property type="term" value="P:isoprenoid biosynthetic process"/>
    <property type="evidence" value="ECO:0007669"/>
    <property type="project" value="InterPro"/>
</dbReference>
<accession>A0A2W5X0G3</accession>
<proteinExistence type="inferred from homology"/>
<evidence type="ECO:0000256" key="1">
    <source>
        <dbReference type="ARBA" id="ARBA00001946"/>
    </source>
</evidence>
<dbReference type="PANTHER" id="PTHR12001:SF85">
    <property type="entry name" value="SHORT CHAIN ISOPRENYL DIPHOSPHATE SYNTHASE"/>
    <property type="match status" value="1"/>
</dbReference>
<dbReference type="GO" id="GO:0046872">
    <property type="term" value="F:metal ion binding"/>
    <property type="evidence" value="ECO:0007669"/>
    <property type="project" value="UniProtKB-KW"/>
</dbReference>